<protein>
    <recommendedName>
        <fullName evidence="9">Major facilitator superfamily (MFS) profile domain-containing protein</fullName>
    </recommendedName>
</protein>
<gene>
    <name evidence="7" type="ORF">PV07_05102</name>
</gene>
<feature type="transmembrane region" description="Helical" evidence="6">
    <location>
        <begin position="526"/>
        <end position="547"/>
    </location>
</feature>
<dbReference type="InterPro" id="IPR036259">
    <property type="entry name" value="MFS_trans_sf"/>
</dbReference>
<dbReference type="EMBL" id="KN847042">
    <property type="protein sequence ID" value="KIW29277.1"/>
    <property type="molecule type" value="Genomic_DNA"/>
</dbReference>
<proteinExistence type="predicted"/>
<reference evidence="7 8" key="1">
    <citation type="submission" date="2015-01" db="EMBL/GenBank/DDBJ databases">
        <title>The Genome Sequence of Cladophialophora immunda CBS83496.</title>
        <authorList>
            <consortium name="The Broad Institute Genomics Platform"/>
            <person name="Cuomo C."/>
            <person name="de Hoog S."/>
            <person name="Gorbushina A."/>
            <person name="Stielow B."/>
            <person name="Teixiera M."/>
            <person name="Abouelleil A."/>
            <person name="Chapman S.B."/>
            <person name="Priest M."/>
            <person name="Young S.K."/>
            <person name="Wortman J."/>
            <person name="Nusbaum C."/>
            <person name="Birren B."/>
        </authorList>
    </citation>
    <scope>NUCLEOTIDE SEQUENCE [LARGE SCALE GENOMIC DNA]</scope>
    <source>
        <strain evidence="7 8">CBS 83496</strain>
    </source>
</reference>
<evidence type="ECO:0000256" key="1">
    <source>
        <dbReference type="ARBA" id="ARBA00004141"/>
    </source>
</evidence>
<dbReference type="GeneID" id="27344296"/>
<dbReference type="Proteomes" id="UP000054466">
    <property type="component" value="Unassembled WGS sequence"/>
</dbReference>
<keyword evidence="3 6" id="KW-0812">Transmembrane</keyword>
<dbReference type="AlphaFoldDB" id="A0A0D2AVH4"/>
<dbReference type="SUPFAM" id="SSF103473">
    <property type="entry name" value="MFS general substrate transporter"/>
    <property type="match status" value="1"/>
</dbReference>
<organism evidence="7 8">
    <name type="scientific">Cladophialophora immunda</name>
    <dbReference type="NCBI Taxonomy" id="569365"/>
    <lineage>
        <taxon>Eukaryota</taxon>
        <taxon>Fungi</taxon>
        <taxon>Dikarya</taxon>
        <taxon>Ascomycota</taxon>
        <taxon>Pezizomycotina</taxon>
        <taxon>Eurotiomycetes</taxon>
        <taxon>Chaetothyriomycetidae</taxon>
        <taxon>Chaetothyriales</taxon>
        <taxon>Herpotrichiellaceae</taxon>
        <taxon>Cladophialophora</taxon>
    </lineage>
</organism>
<dbReference type="Pfam" id="PF07690">
    <property type="entry name" value="MFS_1"/>
    <property type="match status" value="1"/>
</dbReference>
<keyword evidence="8" id="KW-1185">Reference proteome</keyword>
<name>A0A0D2AVH4_9EURO</name>
<dbReference type="OrthoDB" id="6730379at2759"/>
<comment type="subcellular location">
    <subcellularLocation>
        <location evidence="1">Membrane</location>
        <topology evidence="1">Multi-pass membrane protein</topology>
    </subcellularLocation>
</comment>
<feature type="transmembrane region" description="Helical" evidence="6">
    <location>
        <begin position="271"/>
        <end position="291"/>
    </location>
</feature>
<feature type="transmembrane region" description="Helical" evidence="6">
    <location>
        <begin position="186"/>
        <end position="206"/>
    </location>
</feature>
<feature type="transmembrane region" description="Helical" evidence="6">
    <location>
        <begin position="462"/>
        <end position="482"/>
    </location>
</feature>
<keyword evidence="4 6" id="KW-1133">Transmembrane helix</keyword>
<dbReference type="PANTHER" id="PTHR43791">
    <property type="entry name" value="PERMEASE-RELATED"/>
    <property type="match status" value="1"/>
</dbReference>
<evidence type="ECO:0000256" key="3">
    <source>
        <dbReference type="ARBA" id="ARBA00022692"/>
    </source>
</evidence>
<evidence type="ECO:0000313" key="7">
    <source>
        <dbReference type="EMBL" id="KIW29277.1"/>
    </source>
</evidence>
<evidence type="ECO:0000256" key="5">
    <source>
        <dbReference type="ARBA" id="ARBA00023136"/>
    </source>
</evidence>
<dbReference type="RefSeq" id="XP_016249493.1">
    <property type="nucleotide sequence ID" value="XM_016391974.1"/>
</dbReference>
<evidence type="ECO:0000256" key="4">
    <source>
        <dbReference type="ARBA" id="ARBA00022989"/>
    </source>
</evidence>
<keyword evidence="2" id="KW-0813">Transport</keyword>
<feature type="transmembrane region" description="Helical" evidence="6">
    <location>
        <begin position="494"/>
        <end position="514"/>
    </location>
</feature>
<feature type="transmembrane region" description="Helical" evidence="6">
    <location>
        <begin position="141"/>
        <end position="165"/>
    </location>
</feature>
<evidence type="ECO:0008006" key="9">
    <source>
        <dbReference type="Google" id="ProtNLM"/>
    </source>
</evidence>
<keyword evidence="5 6" id="KW-0472">Membrane</keyword>
<dbReference type="VEuPathDB" id="FungiDB:PV07_05102"/>
<evidence type="ECO:0000313" key="8">
    <source>
        <dbReference type="Proteomes" id="UP000054466"/>
    </source>
</evidence>
<dbReference type="Gene3D" id="1.20.1250.20">
    <property type="entry name" value="MFS general substrate transporter like domains"/>
    <property type="match status" value="1"/>
</dbReference>
<feature type="transmembrane region" description="Helical" evidence="6">
    <location>
        <begin position="433"/>
        <end position="450"/>
    </location>
</feature>
<sequence>MDPAAEKSSIAQEVEAVDHEIGARKVGVATPAADDLDVGASIVQAQEDTQYTEEEKSAVLRKIDWRIIPLAAWACGLQFVDKSGLGAAATYGLREDLNLKGQEYSWCVSIFYFGYLAGSFISGRGLQYFHAGKFIGCAYFIWGGTLLGCVGAQNYATLLGLRFLLGYNAISPCPFYSRKPAEIINYARVLESSLVPGLLLITTMWYRQQEQSLRFGLWTVTNGILPVPFLVIYWGRAFDWNFGAKSVQRLMETPSLGLGHVDSGPVVSWRLIFLLLGLLSCITGILLFFFMPDSPVSVKWLTEREKAIAIKRLVDDQLGVKNTHFKWEQLKETLLDYRFWMMVLQMFFSQAAGNVTTNFLGIIIKVTKKASQIRNGASRLTYGPSPSIQGFGYTALKAQLYTAPNFAVQAVTQMIVSTPPTLLPRFRNFKQPLVAIASVIALIGMVILYVTPAETQYQGRRLASVIIISCSGANYTVVMAVIGTNTAGFTRKQISTSTAFFLYCVVNIITPQTFLGSESPRYHTGLAFILSFLSIYIALSFSTWLMMRLVNRARDKKALTNPAYTTGEANLDEMSGLRDETDLRNKHFRYSG</sequence>
<evidence type="ECO:0000256" key="2">
    <source>
        <dbReference type="ARBA" id="ARBA00022448"/>
    </source>
</evidence>
<accession>A0A0D2AVH4</accession>
<dbReference type="GO" id="GO:0016020">
    <property type="term" value="C:membrane"/>
    <property type="evidence" value="ECO:0007669"/>
    <property type="project" value="UniProtKB-SubCell"/>
</dbReference>
<evidence type="ECO:0000256" key="6">
    <source>
        <dbReference type="SAM" id="Phobius"/>
    </source>
</evidence>
<dbReference type="GO" id="GO:0022857">
    <property type="term" value="F:transmembrane transporter activity"/>
    <property type="evidence" value="ECO:0007669"/>
    <property type="project" value="InterPro"/>
</dbReference>
<feature type="transmembrane region" description="Helical" evidence="6">
    <location>
        <begin position="104"/>
        <end position="121"/>
    </location>
</feature>
<feature type="transmembrane region" description="Helical" evidence="6">
    <location>
        <begin position="339"/>
        <end position="364"/>
    </location>
</feature>
<dbReference type="InterPro" id="IPR011701">
    <property type="entry name" value="MFS"/>
</dbReference>
<dbReference type="PANTHER" id="PTHR43791:SF97">
    <property type="entry name" value="ALLANTOATE TRANSPORTER, PUTATIVE (AFU_ORTHOLOGUE AFUA_1G14700)-RELATED"/>
    <property type="match status" value="1"/>
</dbReference>
<dbReference type="HOGENOM" id="CLU_001265_0_5_1"/>
<feature type="transmembrane region" description="Helical" evidence="6">
    <location>
        <begin position="212"/>
        <end position="235"/>
    </location>
</feature>